<evidence type="ECO:0000313" key="4">
    <source>
        <dbReference type="EMBL" id="MCP2164761.1"/>
    </source>
</evidence>
<feature type="chain" id="PRO_5041999919" evidence="2">
    <location>
        <begin position="22"/>
        <end position="223"/>
    </location>
</feature>
<organism evidence="4 5">
    <name type="scientific">Goodfellowiella coeruleoviolacea</name>
    <dbReference type="NCBI Taxonomy" id="334858"/>
    <lineage>
        <taxon>Bacteria</taxon>
        <taxon>Bacillati</taxon>
        <taxon>Actinomycetota</taxon>
        <taxon>Actinomycetes</taxon>
        <taxon>Pseudonocardiales</taxon>
        <taxon>Pseudonocardiaceae</taxon>
        <taxon>Goodfellowiella</taxon>
    </lineage>
</organism>
<dbReference type="AlphaFoldDB" id="A0AAE3GAM6"/>
<dbReference type="PANTHER" id="PTHR36933">
    <property type="entry name" value="SLL0788 PROTEIN"/>
    <property type="match status" value="1"/>
</dbReference>
<dbReference type="InterPro" id="IPR012347">
    <property type="entry name" value="Ferritin-like"/>
</dbReference>
<dbReference type="EMBL" id="JAMTCK010000003">
    <property type="protein sequence ID" value="MCP2164761.1"/>
    <property type="molecule type" value="Genomic_DNA"/>
</dbReference>
<dbReference type="PROSITE" id="PS51257">
    <property type="entry name" value="PROKAR_LIPOPROTEIN"/>
    <property type="match status" value="1"/>
</dbReference>
<comment type="caution">
    <text evidence="4">The sequence shown here is derived from an EMBL/GenBank/DDBJ whole genome shotgun (WGS) entry which is preliminary data.</text>
</comment>
<dbReference type="Proteomes" id="UP001206128">
    <property type="component" value="Unassembled WGS sequence"/>
</dbReference>
<evidence type="ECO:0000313" key="5">
    <source>
        <dbReference type="Proteomes" id="UP001206128"/>
    </source>
</evidence>
<name>A0AAE3GAM6_9PSEU</name>
<keyword evidence="5" id="KW-1185">Reference proteome</keyword>
<evidence type="ECO:0000259" key="3">
    <source>
        <dbReference type="Pfam" id="PF03713"/>
    </source>
</evidence>
<dbReference type="Gene3D" id="1.20.1260.10">
    <property type="match status" value="1"/>
</dbReference>
<feature type="region of interest" description="Disordered" evidence="1">
    <location>
        <begin position="142"/>
        <end position="161"/>
    </location>
</feature>
<evidence type="ECO:0000256" key="1">
    <source>
        <dbReference type="SAM" id="MobiDB-lite"/>
    </source>
</evidence>
<dbReference type="InterPro" id="IPR005183">
    <property type="entry name" value="DUF305_CopM-like"/>
</dbReference>
<feature type="compositionally biased region" description="Low complexity" evidence="1">
    <location>
        <begin position="37"/>
        <end position="53"/>
    </location>
</feature>
<feature type="signal peptide" evidence="2">
    <location>
        <begin position="1"/>
        <end position="21"/>
    </location>
</feature>
<dbReference type="Pfam" id="PF03713">
    <property type="entry name" value="DUF305"/>
    <property type="match status" value="1"/>
</dbReference>
<feature type="domain" description="DUF305" evidence="3">
    <location>
        <begin position="59"/>
        <end position="220"/>
    </location>
</feature>
<proteinExistence type="predicted"/>
<feature type="region of interest" description="Disordered" evidence="1">
    <location>
        <begin position="26"/>
        <end position="53"/>
    </location>
</feature>
<keyword evidence="2" id="KW-0732">Signal</keyword>
<feature type="compositionally biased region" description="Low complexity" evidence="1">
    <location>
        <begin position="142"/>
        <end position="152"/>
    </location>
</feature>
<dbReference type="PANTHER" id="PTHR36933:SF1">
    <property type="entry name" value="SLL0788 PROTEIN"/>
    <property type="match status" value="1"/>
</dbReference>
<dbReference type="RefSeq" id="WP_253768824.1">
    <property type="nucleotide sequence ID" value="NZ_JAMTCK010000003.1"/>
</dbReference>
<sequence>MTSRTLVGTALAVLASVAVLTACTNSETDSTTGHDMGAVTTTASQSGGTTASAEHNDADVRFAQQMIPHHAQAVAMADLVAGHTGNQRVLDLAQRIRQAQQPEIDTMTGWLSAWGVPAAASSSSGVDHSGMDHGSSSMPGMDHGSGMSGMMSEEQMDQLDQARDAEFDRQWLSMMVEHHQGAIDMANTELAQGVNPAAKQLAGQIVAAQQQEISELRGLLDQG</sequence>
<accession>A0AAE3GAM6</accession>
<evidence type="ECO:0000256" key="2">
    <source>
        <dbReference type="SAM" id="SignalP"/>
    </source>
</evidence>
<reference evidence="4" key="1">
    <citation type="submission" date="2022-06" db="EMBL/GenBank/DDBJ databases">
        <title>Genomic Encyclopedia of Archaeal and Bacterial Type Strains, Phase II (KMG-II): from individual species to whole genera.</title>
        <authorList>
            <person name="Goeker M."/>
        </authorList>
    </citation>
    <scope>NUCLEOTIDE SEQUENCE</scope>
    <source>
        <strain evidence="4">DSM 43935</strain>
    </source>
</reference>
<gene>
    <name evidence="4" type="ORF">LX83_001601</name>
</gene>
<protein>
    <submittedName>
        <fullName evidence="4">Uncharacterized conserved protein, DUF305 family</fullName>
    </submittedName>
</protein>